<keyword evidence="2" id="KW-0472">Membrane</keyword>
<dbReference type="GeneID" id="71997872"/>
<dbReference type="EMBL" id="JADCUA010000002">
    <property type="protein sequence ID" value="KAH9842909.1"/>
    <property type="molecule type" value="Genomic_DNA"/>
</dbReference>
<sequence>MSVSVTNESLIYFALRLCILFLSLAINALLVGLTAMALSLGSGGGYEVLSMILHVFADLLVFMRTIWVFRVKNQGSRGCLIVDGFIWSLSFMGCILLTIRAAAAGDSGLIQDYSALADARSAAIAVLTLSWLAFSLASMGITLDLFQPYRPADVTPFTPYTNPPERHRVVFHKNHRPLKIIEFQRETDPYYWKHQPSTKQQPARHQPAKQPANMQHPRAPKPAYARPTQKQPVRMDVAWSMA</sequence>
<organism evidence="3 4">
    <name type="scientific">Rhodofomes roseus</name>
    <dbReference type="NCBI Taxonomy" id="34475"/>
    <lineage>
        <taxon>Eukaryota</taxon>
        <taxon>Fungi</taxon>
        <taxon>Dikarya</taxon>
        <taxon>Basidiomycota</taxon>
        <taxon>Agaricomycotina</taxon>
        <taxon>Agaricomycetes</taxon>
        <taxon>Polyporales</taxon>
        <taxon>Rhodofomes</taxon>
    </lineage>
</organism>
<evidence type="ECO:0000313" key="3">
    <source>
        <dbReference type="EMBL" id="KAH9842909.1"/>
    </source>
</evidence>
<name>A0ABQ8KV91_9APHY</name>
<feature type="region of interest" description="Disordered" evidence="1">
    <location>
        <begin position="193"/>
        <end position="242"/>
    </location>
</feature>
<evidence type="ECO:0000256" key="1">
    <source>
        <dbReference type="SAM" id="MobiDB-lite"/>
    </source>
</evidence>
<evidence type="ECO:0000313" key="4">
    <source>
        <dbReference type="Proteomes" id="UP000814176"/>
    </source>
</evidence>
<keyword evidence="2" id="KW-0812">Transmembrane</keyword>
<feature type="transmembrane region" description="Helical" evidence="2">
    <location>
        <begin position="12"/>
        <end position="36"/>
    </location>
</feature>
<gene>
    <name evidence="3" type="ORF">C8Q71DRAFT_227166</name>
</gene>
<reference evidence="3 4" key="1">
    <citation type="journal article" date="2021" name="Environ. Microbiol.">
        <title>Gene family expansions and transcriptome signatures uncover fungal adaptations to wood decay.</title>
        <authorList>
            <person name="Hage H."/>
            <person name="Miyauchi S."/>
            <person name="Viragh M."/>
            <person name="Drula E."/>
            <person name="Min B."/>
            <person name="Chaduli D."/>
            <person name="Navarro D."/>
            <person name="Favel A."/>
            <person name="Norest M."/>
            <person name="Lesage-Meessen L."/>
            <person name="Balint B."/>
            <person name="Merenyi Z."/>
            <person name="de Eugenio L."/>
            <person name="Morin E."/>
            <person name="Martinez A.T."/>
            <person name="Baldrian P."/>
            <person name="Stursova M."/>
            <person name="Martinez M.J."/>
            <person name="Novotny C."/>
            <person name="Magnuson J.K."/>
            <person name="Spatafora J.W."/>
            <person name="Maurice S."/>
            <person name="Pangilinan J."/>
            <person name="Andreopoulos W."/>
            <person name="LaButti K."/>
            <person name="Hundley H."/>
            <person name="Na H."/>
            <person name="Kuo A."/>
            <person name="Barry K."/>
            <person name="Lipzen A."/>
            <person name="Henrissat B."/>
            <person name="Riley R."/>
            <person name="Ahrendt S."/>
            <person name="Nagy L.G."/>
            <person name="Grigoriev I.V."/>
            <person name="Martin F."/>
            <person name="Rosso M.N."/>
        </authorList>
    </citation>
    <scope>NUCLEOTIDE SEQUENCE [LARGE SCALE GENOMIC DNA]</scope>
    <source>
        <strain evidence="3 4">CIRM-BRFM 1785</strain>
    </source>
</reference>
<dbReference type="Proteomes" id="UP000814176">
    <property type="component" value="Unassembled WGS sequence"/>
</dbReference>
<dbReference type="RefSeq" id="XP_047783956.1">
    <property type="nucleotide sequence ID" value="XM_047917140.1"/>
</dbReference>
<feature type="transmembrane region" description="Helical" evidence="2">
    <location>
        <begin position="48"/>
        <end position="67"/>
    </location>
</feature>
<protein>
    <submittedName>
        <fullName evidence="3">Uncharacterized protein</fullName>
    </submittedName>
</protein>
<evidence type="ECO:0000256" key="2">
    <source>
        <dbReference type="SAM" id="Phobius"/>
    </source>
</evidence>
<keyword evidence="2" id="KW-1133">Transmembrane helix</keyword>
<feature type="transmembrane region" description="Helical" evidence="2">
    <location>
        <begin position="79"/>
        <end position="102"/>
    </location>
</feature>
<accession>A0ABQ8KV91</accession>
<feature type="transmembrane region" description="Helical" evidence="2">
    <location>
        <begin position="122"/>
        <end position="143"/>
    </location>
</feature>
<comment type="caution">
    <text evidence="3">The sequence shown here is derived from an EMBL/GenBank/DDBJ whole genome shotgun (WGS) entry which is preliminary data.</text>
</comment>
<keyword evidence="4" id="KW-1185">Reference proteome</keyword>
<proteinExistence type="predicted"/>